<dbReference type="CDD" id="cd18787">
    <property type="entry name" value="SF2_C_DEAD"/>
    <property type="match status" value="1"/>
</dbReference>
<dbReference type="PROSITE" id="PS51192">
    <property type="entry name" value="HELICASE_ATP_BIND_1"/>
    <property type="match status" value="1"/>
</dbReference>
<dbReference type="SMART" id="SM00490">
    <property type="entry name" value="HELICc"/>
    <property type="match status" value="1"/>
</dbReference>
<dbReference type="PANTHER" id="PTHR47963:SF7">
    <property type="entry name" value="ATP-DEPENDENT RNA HELICASE YFML-RELATED"/>
    <property type="match status" value="1"/>
</dbReference>
<organism evidence="7 8">
    <name type="scientific">Enterococcus cecorum</name>
    <dbReference type="NCBI Taxonomy" id="44008"/>
    <lineage>
        <taxon>Bacteria</taxon>
        <taxon>Bacillati</taxon>
        <taxon>Bacillota</taxon>
        <taxon>Bacilli</taxon>
        <taxon>Lactobacillales</taxon>
        <taxon>Enterococcaceae</taxon>
        <taxon>Enterococcus</taxon>
    </lineage>
</organism>
<accession>A0A1Y4QVR6</accession>
<keyword evidence="4" id="KW-0067">ATP-binding</keyword>
<evidence type="ECO:0000313" key="7">
    <source>
        <dbReference type="EMBL" id="OUQ09436.1"/>
    </source>
</evidence>
<evidence type="ECO:0000259" key="5">
    <source>
        <dbReference type="PROSITE" id="PS51192"/>
    </source>
</evidence>
<dbReference type="PANTHER" id="PTHR47963">
    <property type="entry name" value="DEAD-BOX ATP-DEPENDENT RNA HELICASE 47, MITOCHONDRIAL"/>
    <property type="match status" value="1"/>
</dbReference>
<dbReference type="GO" id="GO:0003724">
    <property type="term" value="F:RNA helicase activity"/>
    <property type="evidence" value="ECO:0007669"/>
    <property type="project" value="TreeGrafter"/>
</dbReference>
<dbReference type="GO" id="GO:0005840">
    <property type="term" value="C:ribosome"/>
    <property type="evidence" value="ECO:0007669"/>
    <property type="project" value="TreeGrafter"/>
</dbReference>
<reference evidence="8" key="1">
    <citation type="submission" date="2017-04" db="EMBL/GenBank/DDBJ databases">
        <title>Function of individual gut microbiota members based on whole genome sequencing of pure cultures obtained from chicken caecum.</title>
        <authorList>
            <person name="Medvecky M."/>
            <person name="Cejkova D."/>
            <person name="Polansky O."/>
            <person name="Karasova D."/>
            <person name="Kubasova T."/>
            <person name="Cizek A."/>
            <person name="Rychlik I."/>
        </authorList>
    </citation>
    <scope>NUCLEOTIDE SEQUENCE [LARGE SCALE GENOMIC DNA]</scope>
    <source>
        <strain evidence="8">An144</strain>
    </source>
</reference>
<keyword evidence="1" id="KW-0547">Nucleotide-binding</keyword>
<evidence type="ECO:0000256" key="4">
    <source>
        <dbReference type="ARBA" id="ARBA00022840"/>
    </source>
</evidence>
<keyword evidence="3 7" id="KW-0347">Helicase</keyword>
<dbReference type="GO" id="GO:0005829">
    <property type="term" value="C:cytosol"/>
    <property type="evidence" value="ECO:0007669"/>
    <property type="project" value="TreeGrafter"/>
</dbReference>
<sequence>MDINQLPEIWQARWQLEKFQTPTKIQEKVFEPIKEGQSIVGVSPTGSGKTIAYLLPTMLNISVNQGVQLVVITATQELAMQVTEVARPWAKDLGLKVQSLIGGANIKRQIEKLKQRPEIVVGTAGRINELNQQKKLKLHQVKTLILDEADQLLKSNQESALLSPILKAMDNQVQVLAFSASGTQLPEQFQQMYRLKLTLIDVTNEDTSKGEITHGYVIWPKRDRLDFLRRLGNIDQLSALVFFNRLSELGVMEDKLLYHHIPVASLASDQSAQLRKIALHAFSNHQAKLLLCTDIATRGLDIDDLSLVVNMDFVYNEKTYLHRSGRVGRMGRKGLVLTLLEECEVKEFQKFLAKQHLVAKEYFLYAGRLSDHKK</sequence>
<name>A0A1Y4QVR6_9ENTE</name>
<dbReference type="Proteomes" id="UP000196074">
    <property type="component" value="Unassembled WGS sequence"/>
</dbReference>
<feature type="domain" description="Helicase C-terminal" evidence="6">
    <location>
        <begin position="226"/>
        <end position="370"/>
    </location>
</feature>
<dbReference type="SMART" id="SM00487">
    <property type="entry name" value="DEXDc"/>
    <property type="match status" value="1"/>
</dbReference>
<proteinExistence type="predicted"/>
<gene>
    <name evidence="7" type="ORF">B5E88_09960</name>
</gene>
<dbReference type="GO" id="GO:0016787">
    <property type="term" value="F:hydrolase activity"/>
    <property type="evidence" value="ECO:0007669"/>
    <property type="project" value="UniProtKB-KW"/>
</dbReference>
<feature type="domain" description="Helicase ATP-binding" evidence="5">
    <location>
        <begin position="30"/>
        <end position="200"/>
    </location>
</feature>
<dbReference type="EMBL" id="NFLC01000023">
    <property type="protein sequence ID" value="OUQ09436.1"/>
    <property type="molecule type" value="Genomic_DNA"/>
</dbReference>
<dbReference type="AlphaFoldDB" id="A0A1Y4QVR6"/>
<dbReference type="InterPro" id="IPR044742">
    <property type="entry name" value="DEAD/DEAH_RhlB"/>
</dbReference>
<keyword evidence="2" id="KW-0378">Hydrolase</keyword>
<dbReference type="GO" id="GO:0009409">
    <property type="term" value="P:response to cold"/>
    <property type="evidence" value="ECO:0007669"/>
    <property type="project" value="TreeGrafter"/>
</dbReference>
<dbReference type="PROSITE" id="PS51194">
    <property type="entry name" value="HELICASE_CTER"/>
    <property type="match status" value="1"/>
</dbReference>
<evidence type="ECO:0000259" key="6">
    <source>
        <dbReference type="PROSITE" id="PS51194"/>
    </source>
</evidence>
<dbReference type="GO" id="GO:0005524">
    <property type="term" value="F:ATP binding"/>
    <property type="evidence" value="ECO:0007669"/>
    <property type="project" value="UniProtKB-KW"/>
</dbReference>
<dbReference type="GO" id="GO:0033592">
    <property type="term" value="F:RNA strand annealing activity"/>
    <property type="evidence" value="ECO:0007669"/>
    <property type="project" value="TreeGrafter"/>
</dbReference>
<dbReference type="InterPro" id="IPR001650">
    <property type="entry name" value="Helicase_C-like"/>
</dbReference>
<dbReference type="Pfam" id="PF00270">
    <property type="entry name" value="DEAD"/>
    <property type="match status" value="1"/>
</dbReference>
<dbReference type="RefSeq" id="WP_087215762.1">
    <property type="nucleotide sequence ID" value="NZ_CP144502.1"/>
</dbReference>
<dbReference type="Gene3D" id="3.40.50.300">
    <property type="entry name" value="P-loop containing nucleotide triphosphate hydrolases"/>
    <property type="match status" value="2"/>
</dbReference>
<evidence type="ECO:0000256" key="2">
    <source>
        <dbReference type="ARBA" id="ARBA00022801"/>
    </source>
</evidence>
<dbReference type="InterPro" id="IPR014001">
    <property type="entry name" value="Helicase_ATP-bd"/>
</dbReference>
<evidence type="ECO:0000256" key="1">
    <source>
        <dbReference type="ARBA" id="ARBA00022741"/>
    </source>
</evidence>
<dbReference type="SUPFAM" id="SSF52540">
    <property type="entry name" value="P-loop containing nucleoside triphosphate hydrolases"/>
    <property type="match status" value="1"/>
</dbReference>
<dbReference type="Pfam" id="PF00271">
    <property type="entry name" value="Helicase_C"/>
    <property type="match status" value="1"/>
</dbReference>
<protein>
    <submittedName>
        <fullName evidence="7">RNA helicase</fullName>
    </submittedName>
</protein>
<dbReference type="InterPro" id="IPR011545">
    <property type="entry name" value="DEAD/DEAH_box_helicase_dom"/>
</dbReference>
<evidence type="ECO:0000256" key="3">
    <source>
        <dbReference type="ARBA" id="ARBA00022806"/>
    </source>
</evidence>
<evidence type="ECO:0000313" key="8">
    <source>
        <dbReference type="Proteomes" id="UP000196074"/>
    </source>
</evidence>
<dbReference type="CDD" id="cd00268">
    <property type="entry name" value="DEADc"/>
    <property type="match status" value="1"/>
</dbReference>
<comment type="caution">
    <text evidence="7">The sequence shown here is derived from an EMBL/GenBank/DDBJ whole genome shotgun (WGS) entry which is preliminary data.</text>
</comment>
<dbReference type="InterPro" id="IPR050547">
    <property type="entry name" value="DEAD_box_RNA_helicases"/>
</dbReference>
<dbReference type="InterPro" id="IPR027417">
    <property type="entry name" value="P-loop_NTPase"/>
</dbReference>